<organism evidence="7 8">
    <name type="scientific">Brenneria corticis</name>
    <dbReference type="NCBI Taxonomy" id="2173106"/>
    <lineage>
        <taxon>Bacteria</taxon>
        <taxon>Pseudomonadati</taxon>
        <taxon>Pseudomonadota</taxon>
        <taxon>Gammaproteobacteria</taxon>
        <taxon>Enterobacterales</taxon>
        <taxon>Pectobacteriaceae</taxon>
        <taxon>Brenneria</taxon>
    </lineage>
</organism>
<keyword evidence="2" id="KW-0963">Cytoplasm</keyword>
<dbReference type="GO" id="GO:0044781">
    <property type="term" value="P:bacterial-type flagellum organization"/>
    <property type="evidence" value="ECO:0007669"/>
    <property type="project" value="UniProtKB-KW"/>
</dbReference>
<dbReference type="AlphaFoldDB" id="A0A2U1U6W7"/>
<reference evidence="7 8" key="1">
    <citation type="submission" date="2018-04" db="EMBL/GenBank/DDBJ databases">
        <title>Brenneria corticis sp.nov.</title>
        <authorList>
            <person name="Li Y."/>
        </authorList>
    </citation>
    <scope>NUCLEOTIDE SEQUENCE [LARGE SCALE GENOMIC DNA]</scope>
    <source>
        <strain evidence="7 8">CFCC 11842</strain>
    </source>
</reference>
<dbReference type="NCBIfam" id="NF007836">
    <property type="entry name" value="PRK10548.1"/>
    <property type="match status" value="1"/>
</dbReference>
<comment type="caution">
    <text evidence="7">The sequence shown here is derived from an EMBL/GenBank/DDBJ whole genome shotgun (WGS) entry which is preliminary data.</text>
</comment>
<evidence type="ECO:0000313" key="8">
    <source>
        <dbReference type="Proteomes" id="UP000296159"/>
    </source>
</evidence>
<dbReference type="EMBL" id="QDKH01000007">
    <property type="protein sequence ID" value="PWC17410.1"/>
    <property type="molecule type" value="Genomic_DNA"/>
</dbReference>
<dbReference type="InterPro" id="IPR008622">
    <property type="entry name" value="FliT"/>
</dbReference>
<evidence type="ECO:0000313" key="7">
    <source>
        <dbReference type="EMBL" id="PWC17410.1"/>
    </source>
</evidence>
<keyword evidence="8" id="KW-1185">Reference proteome</keyword>
<keyword evidence="4" id="KW-0143">Chaperone</keyword>
<evidence type="ECO:0000256" key="4">
    <source>
        <dbReference type="ARBA" id="ARBA00023186"/>
    </source>
</evidence>
<evidence type="ECO:0000256" key="3">
    <source>
        <dbReference type="ARBA" id="ARBA00022795"/>
    </source>
</evidence>
<proteinExistence type="predicted"/>
<evidence type="ECO:0000256" key="6">
    <source>
        <dbReference type="SAM" id="Coils"/>
    </source>
</evidence>
<name>A0A2U1U6W7_9GAMM</name>
<evidence type="ECO:0000256" key="2">
    <source>
        <dbReference type="ARBA" id="ARBA00022490"/>
    </source>
</evidence>
<protein>
    <recommendedName>
        <fullName evidence="5">Flagellar protein FliT</fullName>
    </recommendedName>
</protein>
<dbReference type="RefSeq" id="WP_136165887.1">
    <property type="nucleotide sequence ID" value="NZ_KZ819075.1"/>
</dbReference>
<keyword evidence="6" id="KW-0175">Coiled coil</keyword>
<evidence type="ECO:0000256" key="1">
    <source>
        <dbReference type="ARBA" id="ARBA00004514"/>
    </source>
</evidence>
<dbReference type="Proteomes" id="UP000296159">
    <property type="component" value="Unassembled WGS sequence"/>
</dbReference>
<sequence length="124" mass="14210">MDNLRQLLKDYKQLQSLSRKILGLASGGQWDELVEQEIIYIQSVEKLSATPIPTNLDSVIQLHFRRILQEILENEAQIKQLLQNRMNELSSLMDTSRKQHAVNTAYAEFAGHKLLPGEPTKIVK</sequence>
<dbReference type="Pfam" id="PF05400">
    <property type="entry name" value="FliT"/>
    <property type="match status" value="1"/>
</dbReference>
<evidence type="ECO:0000256" key="5">
    <source>
        <dbReference type="ARBA" id="ARBA00093797"/>
    </source>
</evidence>
<keyword evidence="7" id="KW-0282">Flagellum</keyword>
<keyword evidence="7" id="KW-0966">Cell projection</keyword>
<feature type="coiled-coil region" evidence="6">
    <location>
        <begin position="64"/>
        <end position="99"/>
    </location>
</feature>
<comment type="subcellular location">
    <subcellularLocation>
        <location evidence="1">Cytoplasm</location>
        <location evidence="1">Cytosol</location>
    </subcellularLocation>
</comment>
<dbReference type="Gene3D" id="1.20.58.380">
    <property type="entry name" value="Flagellar protein flit"/>
    <property type="match status" value="1"/>
</dbReference>
<gene>
    <name evidence="7" type="ORF">DDT56_07800</name>
</gene>
<keyword evidence="7" id="KW-0969">Cilium</keyword>
<accession>A0A2U1U6W7</accession>
<keyword evidence="3" id="KW-1005">Bacterial flagellum biogenesis</keyword>